<dbReference type="EMBL" id="SPSB01000001">
    <property type="protein sequence ID" value="TFV97506.1"/>
    <property type="molecule type" value="Genomic_DNA"/>
</dbReference>
<gene>
    <name evidence="1" type="ORF">E4S40_02295</name>
</gene>
<dbReference type="AlphaFoldDB" id="A0A4Y9R279"/>
<comment type="caution">
    <text evidence="1">The sequence shown here is derived from an EMBL/GenBank/DDBJ whole genome shotgun (WGS) entry which is preliminary data.</text>
</comment>
<accession>A0A4Y9R279</accession>
<evidence type="ECO:0000313" key="2">
    <source>
        <dbReference type="Proteomes" id="UP000297647"/>
    </source>
</evidence>
<name>A0A4Y9R279_9BACT</name>
<evidence type="ECO:0000313" key="1">
    <source>
        <dbReference type="EMBL" id="TFV97506.1"/>
    </source>
</evidence>
<reference evidence="1 2" key="1">
    <citation type="submission" date="2019-03" db="EMBL/GenBank/DDBJ databases">
        <title>Algoriphagus sp. nov, a new strain isolated from root system soil of mangrove plant Kandelia.</title>
        <authorList>
            <person name="Yin Q."/>
            <person name="Wang K."/>
            <person name="Song Z."/>
        </authorList>
    </citation>
    <scope>NUCLEOTIDE SEQUENCE [LARGE SCALE GENOMIC DNA]</scope>
    <source>
        <strain evidence="1 2">XY-J91</strain>
    </source>
</reference>
<dbReference type="Proteomes" id="UP000297647">
    <property type="component" value="Unassembled WGS sequence"/>
</dbReference>
<dbReference type="OrthoDB" id="1552634at2"/>
<dbReference type="RefSeq" id="WP_135070264.1">
    <property type="nucleotide sequence ID" value="NZ_SPSB01000001.1"/>
</dbReference>
<organism evidence="1 2">
    <name type="scientific">Algoriphagus kandeliae</name>
    <dbReference type="NCBI Taxonomy" id="2562278"/>
    <lineage>
        <taxon>Bacteria</taxon>
        <taxon>Pseudomonadati</taxon>
        <taxon>Bacteroidota</taxon>
        <taxon>Cytophagia</taxon>
        <taxon>Cytophagales</taxon>
        <taxon>Cyclobacteriaceae</taxon>
        <taxon>Algoriphagus</taxon>
    </lineage>
</organism>
<keyword evidence="2" id="KW-1185">Reference proteome</keyword>
<proteinExistence type="predicted"/>
<protein>
    <submittedName>
        <fullName evidence="1">Uncharacterized protein</fullName>
    </submittedName>
</protein>
<sequence length="587" mass="66250">MNIPYRNPIVHDSGPSNFTGPYELTDSALANFKITREKFGTTEIIRQDGSSVTVKDYQYKLPDGSIGMHFVPISDDGSVVDPSGKLLPGSSFIDAFLRETMNLGPNDPIYALLNYFHPEQNKGTLEELLTTMDKLELGFTHLGAYYGNGYTTNAPMLYHGHKFGVNGKVDGTPFGYPANVQVISMDGVPQVTLNKNLQYVDTCLNSGIMFPKDYKNSKFRPVDLNTALMFYRDWIKFEGYLRNDDTWYTYCAAHKTLVATIALNLPHNLASFQEVYGKDEGADLYQRFIKFYSNIIGPDPGFIKENETYFEPLWKKQGYTADQIKPFSLAEYQAYDKARRDGKLKAFKGRKPLGLSEATCWTAQRSSDVIYDIIHFYADMLDVGPIETNTIILGMMEKIDERMGIGKLEYLMHCMPIIEKLMMAHAKMNAAKDPKNYLQNTFKALYIAWGGNPADEVNFEKEIKSLHGLKAIAGALFSFIKSDPKPIAIATWALFDVAIHYEKIIAGGVVQPTDAYVEMMKKIQADLEKDRDVNVHKENKIEYNTPPAITHLMSIGMYQPGKFVTVREVCTVVDFAEVQLKQKTANK</sequence>